<evidence type="ECO:0000313" key="1">
    <source>
        <dbReference type="EMBL" id="HIR66866.1"/>
    </source>
</evidence>
<protein>
    <submittedName>
        <fullName evidence="1">Uncharacterized protein</fullName>
    </submittedName>
</protein>
<reference evidence="1" key="2">
    <citation type="journal article" date="2021" name="PeerJ">
        <title>Extensive microbial diversity within the chicken gut microbiome revealed by metagenomics and culture.</title>
        <authorList>
            <person name="Gilroy R."/>
            <person name="Ravi A."/>
            <person name="Getino M."/>
            <person name="Pursley I."/>
            <person name="Horton D.L."/>
            <person name="Alikhan N.F."/>
            <person name="Baker D."/>
            <person name="Gharbi K."/>
            <person name="Hall N."/>
            <person name="Watson M."/>
            <person name="Adriaenssens E.M."/>
            <person name="Foster-Nyarko E."/>
            <person name="Jarju S."/>
            <person name="Secka A."/>
            <person name="Antonio M."/>
            <person name="Oren A."/>
            <person name="Chaudhuri R.R."/>
            <person name="La Ragione R."/>
            <person name="Hildebrand F."/>
            <person name="Pallen M.J."/>
        </authorList>
    </citation>
    <scope>NUCLEOTIDE SEQUENCE</scope>
    <source>
        <strain evidence="1">ChiW16-3235</strain>
    </source>
</reference>
<accession>A0A9D1E5V6</accession>
<reference evidence="1" key="1">
    <citation type="submission" date="2020-10" db="EMBL/GenBank/DDBJ databases">
        <authorList>
            <person name="Gilroy R."/>
        </authorList>
    </citation>
    <scope>NUCLEOTIDE SEQUENCE</scope>
    <source>
        <strain evidence="1">ChiW16-3235</strain>
    </source>
</reference>
<sequence>MHSFCVLGGSKESSRLGHRSGFLVPSFFSNSAMETLFSVTANARHMRLLISGGKIAGVRYFEKTALVSQAKQHTVLF</sequence>
<evidence type="ECO:0000313" key="2">
    <source>
        <dbReference type="Proteomes" id="UP000823913"/>
    </source>
</evidence>
<dbReference type="Proteomes" id="UP000823913">
    <property type="component" value="Unassembled WGS sequence"/>
</dbReference>
<name>A0A9D1E5V6_9FIRM</name>
<dbReference type="EMBL" id="DVHK01000057">
    <property type="protein sequence ID" value="HIR66866.1"/>
    <property type="molecule type" value="Genomic_DNA"/>
</dbReference>
<gene>
    <name evidence="1" type="ORF">IAB94_02315</name>
</gene>
<organism evidence="1 2">
    <name type="scientific">Candidatus Coproplasma avicola</name>
    <dbReference type="NCBI Taxonomy" id="2840744"/>
    <lineage>
        <taxon>Bacteria</taxon>
        <taxon>Bacillati</taxon>
        <taxon>Bacillota</taxon>
        <taxon>Clostridia</taxon>
        <taxon>Eubacteriales</taxon>
        <taxon>Candidatus Coproplasma</taxon>
    </lineage>
</organism>
<dbReference type="AlphaFoldDB" id="A0A9D1E5V6"/>
<comment type="caution">
    <text evidence="1">The sequence shown here is derived from an EMBL/GenBank/DDBJ whole genome shotgun (WGS) entry which is preliminary data.</text>
</comment>
<proteinExistence type="predicted"/>